<keyword evidence="5" id="KW-1185">Reference proteome</keyword>
<reference evidence="4 5" key="1">
    <citation type="submission" date="2020-04" db="EMBL/GenBank/DDBJ databases">
        <title>Genome sequencing of novel species.</title>
        <authorList>
            <person name="Heo J."/>
            <person name="Kim S.-J."/>
            <person name="Kim J.-S."/>
            <person name="Hong S.-B."/>
            <person name="Kwon S.-W."/>
        </authorList>
    </citation>
    <scope>NUCLEOTIDE SEQUENCE [LARGE SCALE GENOMIC DNA]</scope>
    <source>
        <strain evidence="4 5">F39-2</strain>
    </source>
</reference>
<feature type="transmembrane region" description="Helical" evidence="1">
    <location>
        <begin position="81"/>
        <end position="98"/>
    </location>
</feature>
<keyword evidence="1" id="KW-0472">Membrane</keyword>
<protein>
    <submittedName>
        <fullName evidence="4">Phosphatase PAP2 family protein</fullName>
    </submittedName>
</protein>
<evidence type="ECO:0000259" key="3">
    <source>
        <dbReference type="SMART" id="SM00014"/>
    </source>
</evidence>
<evidence type="ECO:0000256" key="2">
    <source>
        <dbReference type="SAM" id="SignalP"/>
    </source>
</evidence>
<feature type="chain" id="PRO_5029820831" evidence="2">
    <location>
        <begin position="25"/>
        <end position="209"/>
    </location>
</feature>
<dbReference type="SMART" id="SM00014">
    <property type="entry name" value="acidPPc"/>
    <property type="match status" value="1"/>
</dbReference>
<sequence>MQKAQLIAFCVGLICILSSFNARAQNADINLLKYINSGVHTGPDKVWRYISDKSYLIDAAVPVTLLLCGYHYEYRLLKRDAYAAGASLLVAGAATLVLKEAIRRDRPATTYPDVITQKTQASRYSFPSMHTSMAFATATSLSMAIPKWYVIAPSFAYAGAIGYSRMYLGTHYPSDVLGGAVVGAGSAYLSWKAQQWLIKRWERKHPIVY</sequence>
<feature type="domain" description="Phosphatidic acid phosphatase type 2/haloperoxidase" evidence="3">
    <location>
        <begin position="78"/>
        <end position="191"/>
    </location>
</feature>
<dbReference type="Proteomes" id="UP000503278">
    <property type="component" value="Chromosome"/>
</dbReference>
<evidence type="ECO:0000313" key="5">
    <source>
        <dbReference type="Proteomes" id="UP000503278"/>
    </source>
</evidence>
<dbReference type="InterPro" id="IPR000326">
    <property type="entry name" value="PAP2/HPO"/>
</dbReference>
<name>A0A7L5E1K4_9SPHI</name>
<dbReference type="CDD" id="cd03392">
    <property type="entry name" value="PAP2_like_2"/>
    <property type="match status" value="1"/>
</dbReference>
<dbReference type="Gene3D" id="1.20.144.10">
    <property type="entry name" value="Phosphatidic acid phosphatase type 2/haloperoxidase"/>
    <property type="match status" value="1"/>
</dbReference>
<keyword evidence="2" id="KW-0732">Signal</keyword>
<proteinExistence type="predicted"/>
<evidence type="ECO:0000256" key="1">
    <source>
        <dbReference type="SAM" id="Phobius"/>
    </source>
</evidence>
<keyword evidence="1" id="KW-1133">Transmembrane helix</keyword>
<dbReference type="InterPro" id="IPR036938">
    <property type="entry name" value="PAP2/HPO_sf"/>
</dbReference>
<organism evidence="4 5">
    <name type="scientific">Mucilaginibacter robiniae</name>
    <dbReference type="NCBI Taxonomy" id="2728022"/>
    <lineage>
        <taxon>Bacteria</taxon>
        <taxon>Pseudomonadati</taxon>
        <taxon>Bacteroidota</taxon>
        <taxon>Sphingobacteriia</taxon>
        <taxon>Sphingobacteriales</taxon>
        <taxon>Sphingobacteriaceae</taxon>
        <taxon>Mucilaginibacter</taxon>
    </lineage>
</organism>
<dbReference type="EMBL" id="CP051682">
    <property type="protein sequence ID" value="QJD94703.1"/>
    <property type="molecule type" value="Genomic_DNA"/>
</dbReference>
<dbReference type="Pfam" id="PF01569">
    <property type="entry name" value="PAP2"/>
    <property type="match status" value="1"/>
</dbReference>
<keyword evidence="1" id="KW-0812">Transmembrane</keyword>
<dbReference type="KEGG" id="mrob:HH214_01855"/>
<evidence type="ECO:0000313" key="4">
    <source>
        <dbReference type="EMBL" id="QJD94703.1"/>
    </source>
</evidence>
<accession>A0A7L5E1K4</accession>
<dbReference type="PANTHER" id="PTHR14969">
    <property type="entry name" value="SPHINGOSINE-1-PHOSPHATE PHOSPHOHYDROLASE"/>
    <property type="match status" value="1"/>
</dbReference>
<dbReference type="PANTHER" id="PTHR14969:SF13">
    <property type="entry name" value="AT30094P"/>
    <property type="match status" value="1"/>
</dbReference>
<dbReference type="AlphaFoldDB" id="A0A7L5E1K4"/>
<gene>
    <name evidence="4" type="ORF">HH214_01855</name>
</gene>
<feature type="transmembrane region" description="Helical" evidence="1">
    <location>
        <begin position="172"/>
        <end position="191"/>
    </location>
</feature>
<dbReference type="RefSeq" id="WP_169605720.1">
    <property type="nucleotide sequence ID" value="NZ_CP051682.1"/>
</dbReference>
<feature type="signal peptide" evidence="2">
    <location>
        <begin position="1"/>
        <end position="24"/>
    </location>
</feature>
<dbReference type="SUPFAM" id="SSF48317">
    <property type="entry name" value="Acid phosphatase/Vanadium-dependent haloperoxidase"/>
    <property type="match status" value="1"/>
</dbReference>
<feature type="transmembrane region" description="Helical" evidence="1">
    <location>
        <begin position="148"/>
        <end position="166"/>
    </location>
</feature>